<dbReference type="AlphaFoldDB" id="A0A6N7IP58"/>
<feature type="site" description="Important for substrate specificity" evidence="6">
    <location>
        <position position="154"/>
    </location>
</feature>
<evidence type="ECO:0000313" key="8">
    <source>
        <dbReference type="Proteomes" id="UP000441717"/>
    </source>
</evidence>
<dbReference type="InterPro" id="IPR003697">
    <property type="entry name" value="Maf-like"/>
</dbReference>
<dbReference type="EMBL" id="WHYR01000006">
    <property type="protein sequence ID" value="MQL51367.1"/>
    <property type="molecule type" value="Genomic_DNA"/>
</dbReference>
<dbReference type="GO" id="GO:0009117">
    <property type="term" value="P:nucleotide metabolic process"/>
    <property type="evidence" value="ECO:0007669"/>
    <property type="project" value="UniProtKB-KW"/>
</dbReference>
<protein>
    <recommendedName>
        <fullName evidence="6">dTTP/UTP pyrophosphatase</fullName>
        <shortName evidence="6">dTTPase/UTPase</shortName>
        <ecNumber evidence="6">3.6.1.9</ecNumber>
    </recommendedName>
    <alternativeName>
        <fullName evidence="6">Nucleoside triphosphate pyrophosphatase</fullName>
    </alternativeName>
    <alternativeName>
        <fullName evidence="6">Nucleotide pyrophosphatase</fullName>
        <shortName evidence="6">Nucleotide PPase</shortName>
    </alternativeName>
</protein>
<keyword evidence="3 6" id="KW-0963">Cytoplasm</keyword>
<dbReference type="RefSeq" id="WP_152945288.1">
    <property type="nucleotide sequence ID" value="NZ_WHYR01000006.1"/>
</dbReference>
<comment type="subcellular location">
    <subcellularLocation>
        <location evidence="2 6">Cytoplasm</location>
    </subcellularLocation>
</comment>
<keyword evidence="4 6" id="KW-0378">Hydrolase</keyword>
<comment type="function">
    <text evidence="6">Nucleoside triphosphate pyrophosphatase that hydrolyzes dTTP and UTP. May have a dual role in cell division arrest and in preventing the incorporation of modified nucleotides into cellular nucleic acids.</text>
</comment>
<comment type="caution">
    <text evidence="6">Lacks conserved residue(s) required for the propagation of feature annotation.</text>
</comment>
<evidence type="ECO:0000313" key="7">
    <source>
        <dbReference type="EMBL" id="MQL51367.1"/>
    </source>
</evidence>
<evidence type="ECO:0000256" key="5">
    <source>
        <dbReference type="ARBA" id="ARBA00023080"/>
    </source>
</evidence>
<dbReference type="NCBIfam" id="TIGR00172">
    <property type="entry name" value="maf"/>
    <property type="match status" value="1"/>
</dbReference>
<feature type="site" description="Important for substrate specificity" evidence="6">
    <location>
        <position position="12"/>
    </location>
</feature>
<evidence type="ECO:0000256" key="3">
    <source>
        <dbReference type="ARBA" id="ARBA00022490"/>
    </source>
</evidence>
<dbReference type="PIRSF" id="PIRSF006305">
    <property type="entry name" value="Maf"/>
    <property type="match status" value="1"/>
</dbReference>
<dbReference type="GO" id="GO:0047429">
    <property type="term" value="F:nucleoside triphosphate diphosphatase activity"/>
    <property type="evidence" value="ECO:0007669"/>
    <property type="project" value="UniProtKB-EC"/>
</dbReference>
<dbReference type="OrthoDB" id="9807767at2"/>
<dbReference type="Proteomes" id="UP000441717">
    <property type="component" value="Unassembled WGS sequence"/>
</dbReference>
<dbReference type="GO" id="GO:0005737">
    <property type="term" value="C:cytoplasm"/>
    <property type="evidence" value="ECO:0007669"/>
    <property type="project" value="UniProtKB-SubCell"/>
</dbReference>
<evidence type="ECO:0000256" key="2">
    <source>
        <dbReference type="ARBA" id="ARBA00004496"/>
    </source>
</evidence>
<dbReference type="EC" id="3.6.1.9" evidence="6"/>
<accession>A0A6N7IP58</accession>
<proteinExistence type="inferred from homology"/>
<evidence type="ECO:0000256" key="1">
    <source>
        <dbReference type="ARBA" id="ARBA00001968"/>
    </source>
</evidence>
<dbReference type="SUPFAM" id="SSF52972">
    <property type="entry name" value="ITPase-like"/>
    <property type="match status" value="1"/>
</dbReference>
<comment type="caution">
    <text evidence="7">The sequence shown here is derived from an EMBL/GenBank/DDBJ whole genome shotgun (WGS) entry which is preliminary data.</text>
</comment>
<name>A0A6N7IP58_9FIRM</name>
<dbReference type="PANTHER" id="PTHR43213:SF5">
    <property type="entry name" value="BIFUNCTIONAL DTTP_UTP PYROPHOSPHATASE_METHYLTRANSFERASE PROTEIN-RELATED"/>
    <property type="match status" value="1"/>
</dbReference>
<feature type="site" description="Important for substrate specificity" evidence="6">
    <location>
        <position position="70"/>
    </location>
</feature>
<dbReference type="PANTHER" id="PTHR43213">
    <property type="entry name" value="BIFUNCTIONAL DTTP/UTP PYROPHOSPHATASE/METHYLTRANSFERASE PROTEIN-RELATED"/>
    <property type="match status" value="1"/>
</dbReference>
<comment type="catalytic activity">
    <reaction evidence="6">
        <text>UTP + H2O = UMP + diphosphate + H(+)</text>
        <dbReference type="Rhea" id="RHEA:29395"/>
        <dbReference type="ChEBI" id="CHEBI:15377"/>
        <dbReference type="ChEBI" id="CHEBI:15378"/>
        <dbReference type="ChEBI" id="CHEBI:33019"/>
        <dbReference type="ChEBI" id="CHEBI:46398"/>
        <dbReference type="ChEBI" id="CHEBI:57865"/>
        <dbReference type="EC" id="3.6.1.9"/>
    </reaction>
</comment>
<reference evidence="7 8" key="1">
    <citation type="submission" date="2019-10" db="EMBL/GenBank/DDBJ databases">
        <title>Comparative genomics of sulfur disproportionating microorganisms.</title>
        <authorList>
            <person name="Ward L.M."/>
            <person name="Bertran E."/>
            <person name="Johnston D."/>
        </authorList>
    </citation>
    <scope>NUCLEOTIDE SEQUENCE [LARGE SCALE GENOMIC DNA]</scope>
    <source>
        <strain evidence="7 8">DSM 14055</strain>
    </source>
</reference>
<dbReference type="Gene3D" id="3.90.950.10">
    <property type="match status" value="1"/>
</dbReference>
<evidence type="ECO:0000256" key="4">
    <source>
        <dbReference type="ARBA" id="ARBA00022801"/>
    </source>
</evidence>
<dbReference type="Pfam" id="PF02545">
    <property type="entry name" value="Maf"/>
    <property type="match status" value="1"/>
</dbReference>
<organism evidence="7 8">
    <name type="scientific">Desulfofundulus thermobenzoicus</name>
    <dbReference type="NCBI Taxonomy" id="29376"/>
    <lineage>
        <taxon>Bacteria</taxon>
        <taxon>Bacillati</taxon>
        <taxon>Bacillota</taxon>
        <taxon>Clostridia</taxon>
        <taxon>Eubacteriales</taxon>
        <taxon>Peptococcaceae</taxon>
        <taxon>Desulfofundulus</taxon>
    </lineage>
</organism>
<sequence length="202" mass="21726">MIPVYLASSSPRRRALLEQVGLPFTVVEPRVEEEMDEQLPPHRLVEKLALRKASSVARQLTGGLVVAADTVVVLGDRVLGKPADAAEAISMLSLLAGNVHEVYTGLAVMEPPPGRRVVTHERTRVRFRPLTAEEIVNYVATGEPLDKAGAYAAQGLGAIFIAGIEGCYFNVVGLPLARLATVLQEFGLNLLRLSRENGVLPA</sequence>
<dbReference type="CDD" id="cd00555">
    <property type="entry name" value="Maf"/>
    <property type="match status" value="1"/>
</dbReference>
<dbReference type="InterPro" id="IPR029001">
    <property type="entry name" value="ITPase-like_fam"/>
</dbReference>
<evidence type="ECO:0000256" key="6">
    <source>
        <dbReference type="HAMAP-Rule" id="MF_00528"/>
    </source>
</evidence>
<comment type="similarity">
    <text evidence="6">Belongs to the Maf family. YhdE subfamily.</text>
</comment>
<dbReference type="HAMAP" id="MF_00528">
    <property type="entry name" value="Maf"/>
    <property type="match status" value="1"/>
</dbReference>
<dbReference type="FunFam" id="3.90.950.10:FF:000005">
    <property type="entry name" value="7-methyl-GTP pyrophosphatase"/>
    <property type="match status" value="1"/>
</dbReference>
<feature type="active site" description="Proton acceptor" evidence="6">
    <location>
        <position position="69"/>
    </location>
</feature>
<keyword evidence="8" id="KW-1185">Reference proteome</keyword>
<comment type="cofactor">
    <cofactor evidence="1 6">
        <name>a divalent metal cation</name>
        <dbReference type="ChEBI" id="CHEBI:60240"/>
    </cofactor>
</comment>
<gene>
    <name evidence="7" type="ORF">GFC01_03630</name>
</gene>
<comment type="catalytic activity">
    <reaction evidence="6">
        <text>dTTP + H2O = dTMP + diphosphate + H(+)</text>
        <dbReference type="Rhea" id="RHEA:28534"/>
        <dbReference type="ChEBI" id="CHEBI:15377"/>
        <dbReference type="ChEBI" id="CHEBI:15378"/>
        <dbReference type="ChEBI" id="CHEBI:33019"/>
        <dbReference type="ChEBI" id="CHEBI:37568"/>
        <dbReference type="ChEBI" id="CHEBI:63528"/>
        <dbReference type="EC" id="3.6.1.9"/>
    </reaction>
</comment>
<keyword evidence="5 6" id="KW-0546">Nucleotide metabolism</keyword>